<dbReference type="AlphaFoldDB" id="A0A6A6RZ32"/>
<accession>A0A6A6RZ32</accession>
<feature type="compositionally biased region" description="Low complexity" evidence="1">
    <location>
        <begin position="327"/>
        <end position="341"/>
    </location>
</feature>
<evidence type="ECO:0000313" key="2">
    <source>
        <dbReference type="EMBL" id="KAF2640806.1"/>
    </source>
</evidence>
<dbReference type="Proteomes" id="UP000799753">
    <property type="component" value="Unassembled WGS sequence"/>
</dbReference>
<name>A0A6A6RZ32_9PLEO</name>
<dbReference type="OrthoDB" id="5431149at2759"/>
<evidence type="ECO:0000313" key="3">
    <source>
        <dbReference type="Proteomes" id="UP000799753"/>
    </source>
</evidence>
<gene>
    <name evidence="2" type="ORF">P280DRAFT_370138</name>
</gene>
<sequence>LSFVALIVSLASIITLRTKLKELTYSDPGRGWDHRLNAHIVIWILTCLGQTALYTSPFWSKPTAQAQSVTFSGPRDSVMSELRHSNPTQSLYMLQPTQPSSPLAALPSPTFSTHSSQSLKSWRESLHHIVRPVSSRSKLVKQTSSRSIYSDTHSMENVSQTDGFDAWDVDPQSTEIAMQLAAASAQLAGSTSHLPAAPTKGTVLEAIPQSRPGSPAHVLDGPFAASDDDEDMQDLPPPPKMMLDTSRPPSPSVSESHIHPLFRSESPTPPPAATPGTSIMASPLSDQMISCPSRPYSRMRSNSSRSGAVSPSPLVHAQSFTRDRALSSQSSRSRSISPISREMTPPIPDFVLNSSPRSSLSQSKGKVSLQ</sequence>
<feature type="non-terminal residue" evidence="2">
    <location>
        <position position="370"/>
    </location>
</feature>
<evidence type="ECO:0000256" key="1">
    <source>
        <dbReference type="SAM" id="MobiDB-lite"/>
    </source>
</evidence>
<feature type="compositionally biased region" description="Low complexity" evidence="1">
    <location>
        <begin position="354"/>
        <end position="363"/>
    </location>
</feature>
<feature type="non-terminal residue" evidence="2">
    <location>
        <position position="1"/>
    </location>
</feature>
<organism evidence="2 3">
    <name type="scientific">Massarina eburnea CBS 473.64</name>
    <dbReference type="NCBI Taxonomy" id="1395130"/>
    <lineage>
        <taxon>Eukaryota</taxon>
        <taxon>Fungi</taxon>
        <taxon>Dikarya</taxon>
        <taxon>Ascomycota</taxon>
        <taxon>Pezizomycotina</taxon>
        <taxon>Dothideomycetes</taxon>
        <taxon>Pleosporomycetidae</taxon>
        <taxon>Pleosporales</taxon>
        <taxon>Massarineae</taxon>
        <taxon>Massarinaceae</taxon>
        <taxon>Massarina</taxon>
    </lineage>
</organism>
<feature type="compositionally biased region" description="Polar residues" evidence="1">
    <location>
        <begin position="299"/>
        <end position="309"/>
    </location>
</feature>
<keyword evidence="3" id="KW-1185">Reference proteome</keyword>
<dbReference type="EMBL" id="MU006784">
    <property type="protein sequence ID" value="KAF2640806.1"/>
    <property type="molecule type" value="Genomic_DNA"/>
</dbReference>
<reference evidence="2" key="1">
    <citation type="journal article" date="2020" name="Stud. Mycol.">
        <title>101 Dothideomycetes genomes: a test case for predicting lifestyles and emergence of pathogens.</title>
        <authorList>
            <person name="Haridas S."/>
            <person name="Albert R."/>
            <person name="Binder M."/>
            <person name="Bloem J."/>
            <person name="Labutti K."/>
            <person name="Salamov A."/>
            <person name="Andreopoulos B."/>
            <person name="Baker S."/>
            <person name="Barry K."/>
            <person name="Bills G."/>
            <person name="Bluhm B."/>
            <person name="Cannon C."/>
            <person name="Castanera R."/>
            <person name="Culley D."/>
            <person name="Daum C."/>
            <person name="Ezra D."/>
            <person name="Gonzalez J."/>
            <person name="Henrissat B."/>
            <person name="Kuo A."/>
            <person name="Liang C."/>
            <person name="Lipzen A."/>
            <person name="Lutzoni F."/>
            <person name="Magnuson J."/>
            <person name="Mondo S."/>
            <person name="Nolan M."/>
            <person name="Ohm R."/>
            <person name="Pangilinan J."/>
            <person name="Park H.-J."/>
            <person name="Ramirez L."/>
            <person name="Alfaro M."/>
            <person name="Sun H."/>
            <person name="Tritt A."/>
            <person name="Yoshinaga Y."/>
            <person name="Zwiers L.-H."/>
            <person name="Turgeon B."/>
            <person name="Goodwin S."/>
            <person name="Spatafora J."/>
            <person name="Crous P."/>
            <person name="Grigoriev I."/>
        </authorList>
    </citation>
    <scope>NUCLEOTIDE SEQUENCE</scope>
    <source>
        <strain evidence="2">CBS 473.64</strain>
    </source>
</reference>
<proteinExistence type="predicted"/>
<protein>
    <submittedName>
        <fullName evidence="2">Uncharacterized protein</fullName>
    </submittedName>
</protein>
<feature type="region of interest" description="Disordered" evidence="1">
    <location>
        <begin position="206"/>
        <end position="370"/>
    </location>
</feature>
<feature type="compositionally biased region" description="Polar residues" evidence="1">
    <location>
        <begin position="276"/>
        <end position="290"/>
    </location>
</feature>